<protein>
    <submittedName>
        <fullName evidence="1">Uncharacterized protein</fullName>
    </submittedName>
</protein>
<evidence type="ECO:0000313" key="2">
    <source>
        <dbReference type="Proteomes" id="UP000027138"/>
    </source>
</evidence>
<dbReference type="Proteomes" id="UP000027138">
    <property type="component" value="Unassembled WGS sequence"/>
</dbReference>
<sequence>MDQRQKYLSCCSGEAISKGGGVGVEGGGTGGGGAAEDRAMGRCLAATEQAGLLRLYRGGMVKENGVEFGVECVWFERKREKNGEEGCGG</sequence>
<keyword evidence="2" id="KW-1185">Reference proteome</keyword>
<gene>
    <name evidence="1" type="ORF">JCGZ_13064</name>
</gene>
<reference evidence="1 2" key="1">
    <citation type="journal article" date="2014" name="PLoS ONE">
        <title>Global Analysis of Gene Expression Profiles in Physic Nut (Jatropha curcas L.) Seedlings Exposed to Salt Stress.</title>
        <authorList>
            <person name="Zhang L."/>
            <person name="Zhang C."/>
            <person name="Wu P."/>
            <person name="Chen Y."/>
            <person name="Li M."/>
            <person name="Jiang H."/>
            <person name="Wu G."/>
        </authorList>
    </citation>
    <scope>NUCLEOTIDE SEQUENCE [LARGE SCALE GENOMIC DNA]</scope>
    <source>
        <strain evidence="2">cv. GZQX0401</strain>
        <tissue evidence="1">Young leaves</tissue>
    </source>
</reference>
<organism evidence="1 2">
    <name type="scientific">Jatropha curcas</name>
    <name type="common">Barbados nut</name>
    <dbReference type="NCBI Taxonomy" id="180498"/>
    <lineage>
        <taxon>Eukaryota</taxon>
        <taxon>Viridiplantae</taxon>
        <taxon>Streptophyta</taxon>
        <taxon>Embryophyta</taxon>
        <taxon>Tracheophyta</taxon>
        <taxon>Spermatophyta</taxon>
        <taxon>Magnoliopsida</taxon>
        <taxon>eudicotyledons</taxon>
        <taxon>Gunneridae</taxon>
        <taxon>Pentapetalae</taxon>
        <taxon>rosids</taxon>
        <taxon>fabids</taxon>
        <taxon>Malpighiales</taxon>
        <taxon>Euphorbiaceae</taxon>
        <taxon>Crotonoideae</taxon>
        <taxon>Jatropheae</taxon>
        <taxon>Jatropha</taxon>
    </lineage>
</organism>
<evidence type="ECO:0000313" key="1">
    <source>
        <dbReference type="EMBL" id="KDP33277.1"/>
    </source>
</evidence>
<accession>A0A067KAY7</accession>
<dbReference type="AlphaFoldDB" id="A0A067KAY7"/>
<proteinExistence type="predicted"/>
<dbReference type="EMBL" id="KK914547">
    <property type="protein sequence ID" value="KDP33277.1"/>
    <property type="molecule type" value="Genomic_DNA"/>
</dbReference>
<name>A0A067KAY7_JATCU</name>